<proteinExistence type="predicted"/>
<reference evidence="1 2" key="1">
    <citation type="journal article" date="2019" name="Sci. Rep.">
        <title>Orb-weaving spider Araneus ventricosus genome elucidates the spidroin gene catalogue.</title>
        <authorList>
            <person name="Kono N."/>
            <person name="Nakamura H."/>
            <person name="Ohtoshi R."/>
            <person name="Moran D.A.P."/>
            <person name="Shinohara A."/>
            <person name="Yoshida Y."/>
            <person name="Fujiwara M."/>
            <person name="Mori M."/>
            <person name="Tomita M."/>
            <person name="Arakawa K."/>
        </authorList>
    </citation>
    <scope>NUCLEOTIDE SEQUENCE [LARGE SCALE GENOMIC DNA]</scope>
</reference>
<dbReference type="EMBL" id="BGPR01067436">
    <property type="protein sequence ID" value="GBO41664.1"/>
    <property type="molecule type" value="Genomic_DNA"/>
</dbReference>
<accession>A0A4Y2WYG7</accession>
<dbReference type="AlphaFoldDB" id="A0A4Y2WYG7"/>
<name>A0A4Y2WYG7_ARAVE</name>
<organism evidence="1 2">
    <name type="scientific">Araneus ventricosus</name>
    <name type="common">Orbweaver spider</name>
    <name type="synonym">Epeira ventricosa</name>
    <dbReference type="NCBI Taxonomy" id="182803"/>
    <lineage>
        <taxon>Eukaryota</taxon>
        <taxon>Metazoa</taxon>
        <taxon>Ecdysozoa</taxon>
        <taxon>Arthropoda</taxon>
        <taxon>Chelicerata</taxon>
        <taxon>Arachnida</taxon>
        <taxon>Araneae</taxon>
        <taxon>Araneomorphae</taxon>
        <taxon>Entelegynae</taxon>
        <taxon>Araneoidea</taxon>
        <taxon>Araneidae</taxon>
        <taxon>Araneus</taxon>
    </lineage>
</organism>
<evidence type="ECO:0000313" key="1">
    <source>
        <dbReference type="EMBL" id="GBO41664.1"/>
    </source>
</evidence>
<keyword evidence="2" id="KW-1185">Reference proteome</keyword>
<dbReference type="Proteomes" id="UP000499080">
    <property type="component" value="Unassembled WGS sequence"/>
</dbReference>
<protein>
    <submittedName>
        <fullName evidence="1">Uncharacterized protein</fullName>
    </submittedName>
</protein>
<comment type="caution">
    <text evidence="1">The sequence shown here is derived from an EMBL/GenBank/DDBJ whole genome shotgun (WGS) entry which is preliminary data.</text>
</comment>
<sequence length="127" mass="14197">MFATDISKRTKTATSNPLRQAMQINVCSVATKIKQNIPLPKFSYRGVRPTFGTTYVDLYQTSGSNLPETFSHTTSNAGWVNTQLVGNQSIGQYFSIHKDSFSHPPINRRLEAAVVGDWPKMMKFKAP</sequence>
<evidence type="ECO:0000313" key="2">
    <source>
        <dbReference type="Proteomes" id="UP000499080"/>
    </source>
</evidence>
<gene>
    <name evidence="1" type="ORF">AVEN_14700_1</name>
</gene>